<keyword evidence="5" id="KW-0732">Signal</keyword>
<evidence type="ECO:0000259" key="6">
    <source>
        <dbReference type="Pfam" id="PF00127"/>
    </source>
</evidence>
<evidence type="ECO:0000256" key="3">
    <source>
        <dbReference type="ARBA" id="ARBA00022982"/>
    </source>
</evidence>
<evidence type="ECO:0000256" key="5">
    <source>
        <dbReference type="SAM" id="SignalP"/>
    </source>
</evidence>
<keyword evidence="4" id="KW-0186">Copper</keyword>
<dbReference type="GO" id="GO:0005507">
    <property type="term" value="F:copper ion binding"/>
    <property type="evidence" value="ECO:0007669"/>
    <property type="project" value="InterPro"/>
</dbReference>
<dbReference type="InterPro" id="IPR011042">
    <property type="entry name" value="6-blade_b-propeller_TolB-like"/>
</dbReference>
<proteinExistence type="predicted"/>
<dbReference type="Pfam" id="PF00127">
    <property type="entry name" value="Copper-bind"/>
    <property type="match status" value="1"/>
</dbReference>
<dbReference type="PANTHER" id="PTHR33546:SF1">
    <property type="entry name" value="LARGE, MULTIFUNCTIONAL SECRETED PROTEIN"/>
    <property type="match status" value="1"/>
</dbReference>
<dbReference type="SUPFAM" id="SSF49503">
    <property type="entry name" value="Cupredoxins"/>
    <property type="match status" value="1"/>
</dbReference>
<protein>
    <submittedName>
        <fullName evidence="7">Auracyanin family protein</fullName>
    </submittedName>
</protein>
<dbReference type="OrthoDB" id="9814063at2"/>
<dbReference type="InterPro" id="IPR000923">
    <property type="entry name" value="BlueCu_1"/>
</dbReference>
<dbReference type="InterPro" id="IPR008972">
    <property type="entry name" value="Cupredoxin"/>
</dbReference>
<dbReference type="CDD" id="cd04233">
    <property type="entry name" value="Auracyanin"/>
    <property type="match status" value="1"/>
</dbReference>
<dbReference type="Gene3D" id="2.120.10.30">
    <property type="entry name" value="TolB, C-terminal domain"/>
    <property type="match status" value="1"/>
</dbReference>
<evidence type="ECO:0000313" key="7">
    <source>
        <dbReference type="EMBL" id="AWV96917.1"/>
    </source>
</evidence>
<reference evidence="7 8" key="1">
    <citation type="submission" date="2018-05" db="EMBL/GenBank/DDBJ databases">
        <title>Complete genome sequence of Arcticibacterium luteifluviistationis SM1504T, a cytophagaceae bacterium isolated from Arctic surface seawater.</title>
        <authorList>
            <person name="Li Y."/>
            <person name="Qin Q.-L."/>
        </authorList>
    </citation>
    <scope>NUCLEOTIDE SEQUENCE [LARGE SCALE GENOMIC DNA]</scope>
    <source>
        <strain evidence="7 8">SM1504</strain>
    </source>
</reference>
<evidence type="ECO:0000256" key="4">
    <source>
        <dbReference type="ARBA" id="ARBA00023008"/>
    </source>
</evidence>
<dbReference type="InterPro" id="IPR028871">
    <property type="entry name" value="BlueCu_1_BS"/>
</dbReference>
<feature type="signal peptide" evidence="5">
    <location>
        <begin position="1"/>
        <end position="19"/>
    </location>
</feature>
<dbReference type="AlphaFoldDB" id="A0A2Z4G6Y3"/>
<sequence>MKLYIKNIGLILLLFCSFAETIAQGVLKTEEDYYRIENIPTPEGLEMEVGGMAVLPDGRLATTTRRGDVWMINNPYMINNTRPTFNKYAEGLHEPLGLNFIDNKLWVTQRGEVTVLEDVDGDDRADVYQSYYQWPLSGNYHQYSYGPVLMPDGKKLFTLNLDWIGHGSSQSKWRGWMLTLDENGKMEPWAAGLRSPAGYMVNDVGDVFYAENQGDWVGSGRMTHLAKGDFAGNPESLVWSGEPNSPVKLKPEDIPDTGEPLFDVAQRVPGIKPPAVWFPHTLMGISTSDIVQDVSKGKFGPFEGQYFVGDQGHSTIMRVAMEKVNGVYQGACFPFVEGFMSGILRMRWGLDNSMFVGMTSRGWSSTGKSKFGLQRLVWSGEVPFEIKAIKSASDGFIIEFTKEANKSAALNPASYDIKSFNYKYHHTYGSPIINQRQVNIKGISLADDGKSVHVAVDSMRLGYIFGITAAGLESVEQEELLHNVGYFTLNSVNKAVAALDLSKYAVTSHEHHKMDVTTTKVAEIISDKRVNTMPESWNGQADVNITLGTKPGLKFDKTKIQVKAGSTVKITFNNNDDMLHNLVIVKPNTVDLVGQSAQNMGLDGADKGYIPDSDNVLYHTGLMQPESSESIYFTAPLEKGDYTFVCTFPGHYTLMQGILRVR</sequence>
<keyword evidence="2" id="KW-0479">Metal-binding</keyword>
<feature type="domain" description="Blue (type 1) copper" evidence="6">
    <location>
        <begin position="550"/>
        <end position="661"/>
    </location>
</feature>
<dbReference type="PROSITE" id="PS00196">
    <property type="entry name" value="COPPER_BLUE"/>
    <property type="match status" value="1"/>
</dbReference>
<evidence type="ECO:0000256" key="1">
    <source>
        <dbReference type="ARBA" id="ARBA00022448"/>
    </source>
</evidence>
<organism evidence="7 8">
    <name type="scientific">Arcticibacterium luteifluviistationis</name>
    <dbReference type="NCBI Taxonomy" id="1784714"/>
    <lineage>
        <taxon>Bacteria</taxon>
        <taxon>Pseudomonadati</taxon>
        <taxon>Bacteroidota</taxon>
        <taxon>Cytophagia</taxon>
        <taxon>Cytophagales</taxon>
        <taxon>Leadbetterellaceae</taxon>
        <taxon>Arcticibacterium</taxon>
    </lineage>
</organism>
<dbReference type="Gene3D" id="2.60.40.420">
    <property type="entry name" value="Cupredoxins - blue copper proteins"/>
    <property type="match status" value="1"/>
</dbReference>
<name>A0A2Z4G6Y3_9BACT</name>
<dbReference type="SUPFAM" id="SSF50952">
    <property type="entry name" value="Soluble quinoprotein glucose dehydrogenase"/>
    <property type="match status" value="1"/>
</dbReference>
<gene>
    <name evidence="7" type="ORF">DJ013_01480</name>
</gene>
<dbReference type="InterPro" id="IPR011041">
    <property type="entry name" value="Quinoprot_gluc/sorb_DH_b-prop"/>
</dbReference>
<evidence type="ECO:0000256" key="2">
    <source>
        <dbReference type="ARBA" id="ARBA00022723"/>
    </source>
</evidence>
<feature type="chain" id="PRO_5016433571" evidence="5">
    <location>
        <begin position="20"/>
        <end position="662"/>
    </location>
</feature>
<accession>A0A2Z4G6Y3</accession>
<dbReference type="RefSeq" id="WP_111370019.1">
    <property type="nucleotide sequence ID" value="NZ_CP029480.1"/>
</dbReference>
<keyword evidence="1" id="KW-0813">Transport</keyword>
<keyword evidence="8" id="KW-1185">Reference proteome</keyword>
<keyword evidence="3" id="KW-0249">Electron transport</keyword>
<dbReference type="EMBL" id="CP029480">
    <property type="protein sequence ID" value="AWV96917.1"/>
    <property type="molecule type" value="Genomic_DNA"/>
</dbReference>
<dbReference type="Proteomes" id="UP000249873">
    <property type="component" value="Chromosome"/>
</dbReference>
<dbReference type="KEGG" id="als:DJ013_01480"/>
<dbReference type="PANTHER" id="PTHR33546">
    <property type="entry name" value="LARGE, MULTIFUNCTIONAL SECRETED PROTEIN-RELATED"/>
    <property type="match status" value="1"/>
</dbReference>
<evidence type="ECO:0000313" key="8">
    <source>
        <dbReference type="Proteomes" id="UP000249873"/>
    </source>
</evidence>
<dbReference type="GO" id="GO:0009055">
    <property type="term" value="F:electron transfer activity"/>
    <property type="evidence" value="ECO:0007669"/>
    <property type="project" value="InterPro"/>
</dbReference>